<reference evidence="2" key="1">
    <citation type="submission" date="2016-10" db="EMBL/GenBank/DDBJ databases">
        <authorList>
            <person name="Varghese N."/>
            <person name="Submissions S."/>
        </authorList>
    </citation>
    <scope>NUCLEOTIDE SEQUENCE [LARGE SCALE GENOMIC DNA]</scope>
    <source>
        <strain evidence="2">CGMCC 4.3568</strain>
    </source>
</reference>
<evidence type="ECO:0008006" key="3">
    <source>
        <dbReference type="Google" id="ProtNLM"/>
    </source>
</evidence>
<accession>A0A1I1CG56</accession>
<evidence type="ECO:0000313" key="1">
    <source>
        <dbReference type="EMBL" id="SFB61619.1"/>
    </source>
</evidence>
<protein>
    <recommendedName>
        <fullName evidence="3">DUF2336 domain-containing protein</fullName>
    </recommendedName>
</protein>
<dbReference type="AlphaFoldDB" id="A0A1I1CG56"/>
<dbReference type="STRING" id="490629.SAMN05216266_12852"/>
<evidence type="ECO:0000313" key="2">
    <source>
        <dbReference type="Proteomes" id="UP000243799"/>
    </source>
</evidence>
<sequence>MSAQTATLAELESRAEVLKLARLLKTPAERLDFLEQVDAVDIRRLREQATDVLFDANLGVLQRMAAASKLLPVSVLGRIAEKVFGPLLCARLAGLIDVSRGVDVARRLSPAFLSDVAAELDPRRARRIIAGIPADTVREVAHELVGRQDWITIGRFVGHLPDRTVSATLDAVHDEALLRVAFVLDEKERIDHVVDLLPSTRFPGLAAAAAEHDLWPLAFDLLTHLRPANQERLISAVAGLESGVRADARKQAAALGLLDEAGPVRTALA</sequence>
<gene>
    <name evidence="1" type="ORF">SAMN05216266_12852</name>
</gene>
<organism evidence="1 2">
    <name type="scientific">Amycolatopsis marina</name>
    <dbReference type="NCBI Taxonomy" id="490629"/>
    <lineage>
        <taxon>Bacteria</taxon>
        <taxon>Bacillati</taxon>
        <taxon>Actinomycetota</taxon>
        <taxon>Actinomycetes</taxon>
        <taxon>Pseudonocardiales</taxon>
        <taxon>Pseudonocardiaceae</taxon>
        <taxon>Amycolatopsis</taxon>
    </lineage>
</organism>
<dbReference type="Proteomes" id="UP000243799">
    <property type="component" value="Unassembled WGS sequence"/>
</dbReference>
<proteinExistence type="predicted"/>
<dbReference type="EMBL" id="FOKG01000028">
    <property type="protein sequence ID" value="SFB61619.1"/>
    <property type="molecule type" value="Genomic_DNA"/>
</dbReference>
<name>A0A1I1CG56_9PSEU</name>
<keyword evidence="2" id="KW-1185">Reference proteome</keyword>
<dbReference type="RefSeq" id="WP_245788897.1">
    <property type="nucleotide sequence ID" value="NZ_FOKG01000028.1"/>
</dbReference>